<dbReference type="PROSITE" id="PS50943">
    <property type="entry name" value="HTH_CROC1"/>
    <property type="match status" value="1"/>
</dbReference>
<keyword evidence="4" id="KW-1185">Reference proteome</keyword>
<organism evidence="3 4">
    <name type="scientific">Mannheimia indoligenes</name>
    <dbReference type="NCBI Taxonomy" id="3103145"/>
    <lineage>
        <taxon>Bacteria</taxon>
        <taxon>Pseudomonadati</taxon>
        <taxon>Pseudomonadota</taxon>
        <taxon>Gammaproteobacteria</taxon>
        <taxon>Pasteurellales</taxon>
        <taxon>Pasteurellaceae</taxon>
        <taxon>Mannheimia</taxon>
    </lineage>
</organism>
<dbReference type="SMART" id="SM00530">
    <property type="entry name" value="HTH_XRE"/>
    <property type="match status" value="1"/>
</dbReference>
<evidence type="ECO:0000313" key="3">
    <source>
        <dbReference type="EMBL" id="MEG9475759.1"/>
    </source>
</evidence>
<sequence length="69" mass="7522">MNKIAKFRQQIGISQSSFASEIGITQGALGHYESGRRTPSLQMARKIVTALNVLGANTSIDDVFPENKQ</sequence>
<dbReference type="SUPFAM" id="SSF47413">
    <property type="entry name" value="lambda repressor-like DNA-binding domains"/>
    <property type="match status" value="1"/>
</dbReference>
<evidence type="ECO:0000259" key="2">
    <source>
        <dbReference type="PROSITE" id="PS50943"/>
    </source>
</evidence>
<dbReference type="RefSeq" id="WP_334254049.1">
    <property type="nucleotide sequence ID" value="NZ_JBAJJM010000007.1"/>
</dbReference>
<dbReference type="PANTHER" id="PTHR46558:SF11">
    <property type="entry name" value="HTH-TYPE TRANSCRIPTIONAL REGULATOR XRE"/>
    <property type="match status" value="1"/>
</dbReference>
<keyword evidence="1" id="KW-0238">DNA-binding</keyword>
<dbReference type="Proteomes" id="UP001432017">
    <property type="component" value="Unassembled WGS sequence"/>
</dbReference>
<name>A0ABU7ZF25_9PAST</name>
<dbReference type="Gene3D" id="1.10.260.40">
    <property type="entry name" value="lambda repressor-like DNA-binding domains"/>
    <property type="match status" value="1"/>
</dbReference>
<reference evidence="3" key="1">
    <citation type="submission" date="2023-12" db="EMBL/GenBank/DDBJ databases">
        <title>Mannheima indologenes sp. nov. proposed for Clade V organisms of Mannheimia.</title>
        <authorList>
            <person name="Christensen H."/>
        </authorList>
    </citation>
    <scope>NUCLEOTIDE SEQUENCE</scope>
    <source>
        <strain evidence="3">M14.4</strain>
    </source>
</reference>
<dbReference type="CDD" id="cd00093">
    <property type="entry name" value="HTH_XRE"/>
    <property type="match status" value="1"/>
</dbReference>
<protein>
    <submittedName>
        <fullName evidence="3">Helix-turn-helix transcriptional regulator</fullName>
    </submittedName>
</protein>
<comment type="caution">
    <text evidence="3">The sequence shown here is derived from an EMBL/GenBank/DDBJ whole genome shotgun (WGS) entry which is preliminary data.</text>
</comment>
<gene>
    <name evidence="3" type="ORF">V6W77_05660</name>
</gene>
<evidence type="ECO:0000256" key="1">
    <source>
        <dbReference type="ARBA" id="ARBA00023125"/>
    </source>
</evidence>
<dbReference type="PANTHER" id="PTHR46558">
    <property type="entry name" value="TRACRIPTIONAL REGULATORY PROTEIN-RELATED-RELATED"/>
    <property type="match status" value="1"/>
</dbReference>
<feature type="domain" description="HTH cro/C1-type" evidence="2">
    <location>
        <begin position="4"/>
        <end position="63"/>
    </location>
</feature>
<dbReference type="Pfam" id="PF01381">
    <property type="entry name" value="HTH_3"/>
    <property type="match status" value="1"/>
</dbReference>
<accession>A0ABU7ZF25</accession>
<evidence type="ECO:0000313" key="4">
    <source>
        <dbReference type="Proteomes" id="UP001432017"/>
    </source>
</evidence>
<dbReference type="InterPro" id="IPR001387">
    <property type="entry name" value="Cro/C1-type_HTH"/>
</dbReference>
<dbReference type="EMBL" id="JBAJJM010000007">
    <property type="protein sequence ID" value="MEG9475759.1"/>
    <property type="molecule type" value="Genomic_DNA"/>
</dbReference>
<dbReference type="InterPro" id="IPR010982">
    <property type="entry name" value="Lambda_DNA-bd_dom_sf"/>
</dbReference>
<proteinExistence type="predicted"/>